<evidence type="ECO:0000256" key="4">
    <source>
        <dbReference type="ARBA" id="ARBA00022857"/>
    </source>
</evidence>
<keyword evidence="4 9" id="KW-0521">NADP</keyword>
<feature type="binding site" evidence="9">
    <location>
        <position position="204"/>
    </location>
    <ligand>
        <name>1-deoxy-D-xylulose 5-phosphate</name>
        <dbReference type="ChEBI" id="CHEBI:57792"/>
    </ligand>
</feature>
<organism evidence="13 14">
    <name type="scientific">Hydrocarboniphaga daqingensis</name>
    <dbReference type="NCBI Taxonomy" id="490188"/>
    <lineage>
        <taxon>Bacteria</taxon>
        <taxon>Pseudomonadati</taxon>
        <taxon>Pseudomonadota</taxon>
        <taxon>Gammaproteobacteria</taxon>
        <taxon>Nevskiales</taxon>
        <taxon>Nevskiaceae</taxon>
        <taxon>Hydrocarboniphaga</taxon>
    </lineage>
</organism>
<evidence type="ECO:0000256" key="1">
    <source>
        <dbReference type="ARBA" id="ARBA00005094"/>
    </source>
</evidence>
<evidence type="ECO:0000259" key="11">
    <source>
        <dbReference type="Pfam" id="PF08436"/>
    </source>
</evidence>
<sequence>MRRLVVLGATGSVGRSTLDVAARHPSRLQVWALTAWRDVAAMAELCRTHRPAIAVMADAGHADALRSALRADRIDTEVLGGPDALCQVAAAPEADLVMSAIVGAAGLLPTLASVRAGKQTLIANKEPLVMAGRLLMREARASGACILPIDSEHNAIFQCLPPAYRCGQEPLGVRKLVLTASGGPFREWSAERIAAATPAEAVRHPNWSMGQKISVDSATLMNKGLELIEAATLYGMSDAQLDVVIHPESVIHSLVEYVDGSLLAQLGQPDMRIPIAHALAWPDRWESGVGGLDLAALGRFRFEAPDLARFPCLGLARAALRDGGHAANLLNAANEIAVERFLNGQIGLMQIPAMIADCVDAGLGHHAAADDDLETTLAVDAWARQWCLRELPRYASASQRSPNPHA</sequence>
<evidence type="ECO:0000256" key="5">
    <source>
        <dbReference type="ARBA" id="ARBA00023002"/>
    </source>
</evidence>
<comment type="pathway">
    <text evidence="1 9">Isoprenoid biosynthesis; isopentenyl diphosphate biosynthesis via DXP pathway; isopentenyl diphosphate from 1-deoxy-D-xylulose 5-phosphate: step 1/6.</text>
</comment>
<dbReference type="EMBL" id="FQWZ01000005">
    <property type="protein sequence ID" value="SHH08068.1"/>
    <property type="molecule type" value="Genomic_DNA"/>
</dbReference>
<feature type="binding site" evidence="9">
    <location>
        <position position="11"/>
    </location>
    <ligand>
        <name>NADPH</name>
        <dbReference type="ChEBI" id="CHEBI:57783"/>
    </ligand>
</feature>
<reference evidence="13 14" key="1">
    <citation type="submission" date="2016-11" db="EMBL/GenBank/DDBJ databases">
        <authorList>
            <person name="Jaros S."/>
            <person name="Januszkiewicz K."/>
            <person name="Wedrychowicz H."/>
        </authorList>
    </citation>
    <scope>NUCLEOTIDE SEQUENCE [LARGE SCALE GENOMIC DNA]</scope>
    <source>
        <strain evidence="13 14">CGMCC 1.7049</strain>
    </source>
</reference>
<dbReference type="GO" id="GO:0030145">
    <property type="term" value="F:manganese ion binding"/>
    <property type="evidence" value="ECO:0007669"/>
    <property type="project" value="TreeGrafter"/>
</dbReference>
<dbReference type="SUPFAM" id="SSF69055">
    <property type="entry name" value="1-deoxy-D-xylulose-5-phosphate reductoisomerase, C-terminal domain"/>
    <property type="match status" value="1"/>
</dbReference>
<dbReference type="Pfam" id="PF02670">
    <property type="entry name" value="DXP_reductoisom"/>
    <property type="match status" value="1"/>
</dbReference>
<dbReference type="Gene3D" id="1.10.1740.10">
    <property type="match status" value="1"/>
</dbReference>
<keyword evidence="7 9" id="KW-0414">Isoprene biosynthesis</keyword>
<proteinExistence type="inferred from homology"/>
<name>A0A1M5Q1Z6_9GAMM</name>
<comment type="similarity">
    <text evidence="2 9">Belongs to the DXR family.</text>
</comment>
<dbReference type="Pfam" id="PF13288">
    <property type="entry name" value="DXPR_C"/>
    <property type="match status" value="1"/>
</dbReference>
<protein>
    <recommendedName>
        <fullName evidence="9">1-deoxy-D-xylulose 5-phosphate reductoisomerase</fullName>
        <shortName evidence="9">DXP reductoisomerase</shortName>
        <ecNumber evidence="9">1.1.1.267</ecNumber>
    </recommendedName>
    <alternativeName>
        <fullName evidence="9">1-deoxyxylulose-5-phosphate reductoisomerase</fullName>
    </alternativeName>
    <alternativeName>
        <fullName evidence="9">2-C-methyl-D-erythritol 4-phosphate synthase</fullName>
    </alternativeName>
</protein>
<dbReference type="InterPro" id="IPR036169">
    <property type="entry name" value="DXPR_C_sf"/>
</dbReference>
<evidence type="ECO:0000313" key="14">
    <source>
        <dbReference type="Proteomes" id="UP000199758"/>
    </source>
</evidence>
<feature type="binding site" evidence="9">
    <location>
        <position position="151"/>
    </location>
    <ligand>
        <name>1-deoxy-D-xylulose 5-phosphate</name>
        <dbReference type="ChEBI" id="CHEBI:57792"/>
    </ligand>
</feature>
<dbReference type="OrthoDB" id="9806546at2"/>
<dbReference type="RefSeq" id="WP_072897949.1">
    <property type="nucleotide sequence ID" value="NZ_FQWZ01000005.1"/>
</dbReference>
<feature type="binding site" evidence="9">
    <location>
        <position position="126"/>
    </location>
    <ligand>
        <name>NADPH</name>
        <dbReference type="ChEBI" id="CHEBI:57783"/>
    </ligand>
</feature>
<comment type="cofactor">
    <cofactor evidence="9">
        <name>Mg(2+)</name>
        <dbReference type="ChEBI" id="CHEBI:18420"/>
    </cofactor>
    <cofactor evidence="9">
        <name>Mn(2+)</name>
        <dbReference type="ChEBI" id="CHEBI:29035"/>
    </cofactor>
</comment>
<feature type="binding site" evidence="9">
    <location>
        <position position="181"/>
    </location>
    <ligand>
        <name>1-deoxy-D-xylulose 5-phosphate</name>
        <dbReference type="ChEBI" id="CHEBI:57792"/>
    </ligand>
</feature>
<feature type="binding site" evidence="9">
    <location>
        <position position="152"/>
    </location>
    <ligand>
        <name>1-deoxy-D-xylulose 5-phosphate</name>
        <dbReference type="ChEBI" id="CHEBI:57792"/>
    </ligand>
</feature>
<evidence type="ECO:0000256" key="7">
    <source>
        <dbReference type="ARBA" id="ARBA00023229"/>
    </source>
</evidence>
<evidence type="ECO:0000256" key="2">
    <source>
        <dbReference type="ARBA" id="ARBA00006825"/>
    </source>
</evidence>
<dbReference type="GO" id="GO:0051484">
    <property type="term" value="P:isopentenyl diphosphate biosynthetic process, methylerythritol 4-phosphate pathway involved in terpenoid biosynthetic process"/>
    <property type="evidence" value="ECO:0007669"/>
    <property type="project" value="UniProtKB-ARBA"/>
</dbReference>
<feature type="binding site" evidence="9">
    <location>
        <position position="226"/>
    </location>
    <ligand>
        <name>Mn(2+)</name>
        <dbReference type="ChEBI" id="CHEBI:29035"/>
    </ligand>
</feature>
<gene>
    <name evidence="9" type="primary">dxr</name>
    <name evidence="13" type="ORF">SAMN04488068_2459</name>
</gene>
<dbReference type="InterPro" id="IPR036291">
    <property type="entry name" value="NAD(P)-bd_dom_sf"/>
</dbReference>
<feature type="binding site" evidence="9">
    <location>
        <position position="37"/>
    </location>
    <ligand>
        <name>NADPH</name>
        <dbReference type="ChEBI" id="CHEBI:57783"/>
    </ligand>
</feature>
<dbReference type="PANTHER" id="PTHR30525:SF0">
    <property type="entry name" value="1-DEOXY-D-XYLULOSE 5-PHOSPHATE REDUCTOISOMERASE, CHLOROPLASTIC"/>
    <property type="match status" value="1"/>
</dbReference>
<feature type="binding site" evidence="9">
    <location>
        <position position="124"/>
    </location>
    <ligand>
        <name>NADPH</name>
        <dbReference type="ChEBI" id="CHEBI:57783"/>
    </ligand>
</feature>
<feature type="binding site" evidence="9">
    <location>
        <position position="222"/>
    </location>
    <ligand>
        <name>1-deoxy-D-xylulose 5-phosphate</name>
        <dbReference type="ChEBI" id="CHEBI:57792"/>
    </ligand>
</feature>
<dbReference type="GO" id="GO:0016853">
    <property type="term" value="F:isomerase activity"/>
    <property type="evidence" value="ECO:0007669"/>
    <property type="project" value="UniProtKB-KW"/>
</dbReference>
<keyword evidence="6 9" id="KW-0464">Manganese</keyword>
<evidence type="ECO:0000256" key="9">
    <source>
        <dbReference type="HAMAP-Rule" id="MF_00183"/>
    </source>
</evidence>
<dbReference type="SUPFAM" id="SSF55347">
    <property type="entry name" value="Glyceraldehyde-3-phosphate dehydrogenase-like, C-terminal domain"/>
    <property type="match status" value="1"/>
</dbReference>
<keyword evidence="3 9" id="KW-0479">Metal-binding</keyword>
<evidence type="ECO:0000259" key="12">
    <source>
        <dbReference type="Pfam" id="PF13288"/>
    </source>
</evidence>
<feature type="binding site" evidence="9">
    <location>
        <position position="210"/>
    </location>
    <ligand>
        <name>NADPH</name>
        <dbReference type="ChEBI" id="CHEBI:57783"/>
    </ligand>
</feature>
<dbReference type="PANTHER" id="PTHR30525">
    <property type="entry name" value="1-DEOXY-D-XYLULOSE 5-PHOSPHATE REDUCTOISOMERASE"/>
    <property type="match status" value="1"/>
</dbReference>
<evidence type="ECO:0000313" key="13">
    <source>
        <dbReference type="EMBL" id="SHH08068.1"/>
    </source>
</evidence>
<dbReference type="NCBIfam" id="TIGR00243">
    <property type="entry name" value="Dxr"/>
    <property type="match status" value="1"/>
</dbReference>
<accession>A0A1M5Q1Z6</accession>
<dbReference type="GO" id="GO:0030604">
    <property type="term" value="F:1-deoxy-D-xylulose-5-phosphate reductoisomerase activity"/>
    <property type="evidence" value="ECO:0007669"/>
    <property type="project" value="UniProtKB-UniRule"/>
</dbReference>
<dbReference type="InterPro" id="IPR026877">
    <property type="entry name" value="DXPR_C"/>
</dbReference>
<keyword evidence="9" id="KW-0460">Magnesium</keyword>
<dbReference type="Pfam" id="PF08436">
    <property type="entry name" value="DXP_redisom_C"/>
    <property type="match status" value="1"/>
</dbReference>
<dbReference type="Gene3D" id="3.40.50.720">
    <property type="entry name" value="NAD(P)-binding Rossmann-like Domain"/>
    <property type="match status" value="1"/>
</dbReference>
<feature type="domain" description="DXP reductoisomerase C-terminal" evidence="12">
    <location>
        <begin position="266"/>
        <end position="385"/>
    </location>
</feature>
<feature type="binding site" evidence="9">
    <location>
        <position position="217"/>
    </location>
    <ligand>
        <name>1-deoxy-D-xylulose 5-phosphate</name>
        <dbReference type="ChEBI" id="CHEBI:57792"/>
    </ligand>
</feature>
<feature type="binding site" evidence="9">
    <location>
        <position position="10"/>
    </location>
    <ligand>
        <name>NADPH</name>
        <dbReference type="ChEBI" id="CHEBI:57783"/>
    </ligand>
</feature>
<dbReference type="FunFam" id="3.40.50.720:FF:000045">
    <property type="entry name" value="1-deoxy-D-xylulose 5-phosphate reductoisomerase"/>
    <property type="match status" value="1"/>
</dbReference>
<dbReference type="AlphaFoldDB" id="A0A1M5Q1Z6"/>
<feature type="domain" description="1-deoxy-D-xylulose 5-phosphate reductoisomerase N-terminal" evidence="10">
    <location>
        <begin position="4"/>
        <end position="132"/>
    </location>
</feature>
<dbReference type="SUPFAM" id="SSF51735">
    <property type="entry name" value="NAD(P)-binding Rossmann-fold domains"/>
    <property type="match status" value="1"/>
</dbReference>
<dbReference type="EC" id="1.1.1.267" evidence="9"/>
<dbReference type="PIRSF" id="PIRSF006205">
    <property type="entry name" value="Dxp_reductismrs"/>
    <property type="match status" value="1"/>
</dbReference>
<evidence type="ECO:0000256" key="3">
    <source>
        <dbReference type="ARBA" id="ARBA00022723"/>
    </source>
</evidence>
<comment type="caution">
    <text evidence="9">Lacks conserved residue(s) required for the propagation of feature annotation.</text>
</comment>
<feature type="binding site" evidence="9">
    <location>
        <position position="12"/>
    </location>
    <ligand>
        <name>NADPH</name>
        <dbReference type="ChEBI" id="CHEBI:57783"/>
    </ligand>
</feature>
<feature type="domain" description="1-deoxy-D-xylulose 5-phosphate reductoisomerase C-terminal" evidence="11">
    <location>
        <begin position="146"/>
        <end position="234"/>
    </location>
</feature>
<feature type="binding site" evidence="9">
    <location>
        <position position="226"/>
    </location>
    <ligand>
        <name>1-deoxy-D-xylulose 5-phosphate</name>
        <dbReference type="ChEBI" id="CHEBI:57792"/>
    </ligand>
</feature>
<comment type="function">
    <text evidence="9">Catalyzes the NADPH-dependent rearrangement and reduction of 1-deoxy-D-xylulose-5-phosphate (DXP) to 2-C-methyl-D-erythritol 4-phosphate (MEP).</text>
</comment>
<dbReference type="Proteomes" id="UP000199758">
    <property type="component" value="Unassembled WGS sequence"/>
</dbReference>
<feature type="binding site" evidence="9">
    <location>
        <position position="223"/>
    </location>
    <ligand>
        <name>1-deoxy-D-xylulose 5-phosphate</name>
        <dbReference type="ChEBI" id="CHEBI:57792"/>
    </ligand>
</feature>
<evidence type="ECO:0000256" key="8">
    <source>
        <dbReference type="ARBA" id="ARBA00048543"/>
    </source>
</evidence>
<dbReference type="UniPathway" id="UPA00056">
    <property type="reaction ID" value="UER00092"/>
</dbReference>
<dbReference type="InterPro" id="IPR013512">
    <property type="entry name" value="DXP_reductoisomerase_N"/>
</dbReference>
<feature type="binding site" evidence="9">
    <location>
        <position position="152"/>
    </location>
    <ligand>
        <name>Mn(2+)</name>
        <dbReference type="ChEBI" id="CHEBI:29035"/>
    </ligand>
</feature>
<keyword evidence="14" id="KW-1185">Reference proteome</keyword>
<dbReference type="InterPro" id="IPR003821">
    <property type="entry name" value="DXP_reductoisomerase"/>
</dbReference>
<dbReference type="HAMAP" id="MF_00183">
    <property type="entry name" value="DXP_reductoisom"/>
    <property type="match status" value="1"/>
</dbReference>
<dbReference type="InterPro" id="IPR013644">
    <property type="entry name" value="DXP_reductoisomerase_C"/>
</dbReference>
<feature type="binding site" evidence="9">
    <location>
        <position position="150"/>
    </location>
    <ligand>
        <name>Mn(2+)</name>
        <dbReference type="ChEBI" id="CHEBI:29035"/>
    </ligand>
</feature>
<dbReference type="NCBIfam" id="NF009114">
    <property type="entry name" value="PRK12464.1"/>
    <property type="match status" value="1"/>
</dbReference>
<feature type="binding site" evidence="9">
    <location>
        <position position="125"/>
    </location>
    <ligand>
        <name>1-deoxy-D-xylulose 5-phosphate</name>
        <dbReference type="ChEBI" id="CHEBI:57792"/>
    </ligand>
</feature>
<keyword evidence="13" id="KW-0413">Isomerase</keyword>
<dbReference type="STRING" id="490188.SAMN04488068_2459"/>
<keyword evidence="5 9" id="KW-0560">Oxidoreductase</keyword>
<feature type="binding site" evidence="9">
    <location>
        <position position="13"/>
    </location>
    <ligand>
        <name>NADPH</name>
        <dbReference type="ChEBI" id="CHEBI:57783"/>
    </ligand>
</feature>
<evidence type="ECO:0000259" key="10">
    <source>
        <dbReference type="Pfam" id="PF02670"/>
    </source>
</evidence>
<dbReference type="GO" id="GO:0070402">
    <property type="term" value="F:NADPH binding"/>
    <property type="evidence" value="ECO:0007669"/>
    <property type="project" value="InterPro"/>
</dbReference>
<evidence type="ECO:0000256" key="6">
    <source>
        <dbReference type="ARBA" id="ARBA00023211"/>
    </source>
</evidence>
<comment type="catalytic activity">
    <reaction evidence="8">
        <text>2-C-methyl-D-erythritol 4-phosphate + NADP(+) = 1-deoxy-D-xylulose 5-phosphate + NADPH + H(+)</text>
        <dbReference type="Rhea" id="RHEA:13717"/>
        <dbReference type="ChEBI" id="CHEBI:15378"/>
        <dbReference type="ChEBI" id="CHEBI:57783"/>
        <dbReference type="ChEBI" id="CHEBI:57792"/>
        <dbReference type="ChEBI" id="CHEBI:58262"/>
        <dbReference type="ChEBI" id="CHEBI:58349"/>
        <dbReference type="EC" id="1.1.1.267"/>
    </reaction>
    <physiologicalReaction direction="right-to-left" evidence="8">
        <dbReference type="Rhea" id="RHEA:13719"/>
    </physiologicalReaction>
</comment>